<reference evidence="1" key="1">
    <citation type="submission" date="2019-02" db="EMBL/GenBank/DDBJ databases">
        <authorList>
            <person name="Gruber-Vodicka R. H."/>
            <person name="Seah K. B. B."/>
        </authorList>
    </citation>
    <scope>NUCLEOTIDE SEQUENCE</scope>
    <source>
        <strain evidence="1">BECK_S127</strain>
    </source>
</reference>
<dbReference type="AlphaFoldDB" id="A0A451BPX5"/>
<organism evidence="1">
    <name type="scientific">Candidatus Kentrum sp. SD</name>
    <dbReference type="NCBI Taxonomy" id="2126332"/>
    <lineage>
        <taxon>Bacteria</taxon>
        <taxon>Pseudomonadati</taxon>
        <taxon>Pseudomonadota</taxon>
        <taxon>Gammaproteobacteria</taxon>
        <taxon>Candidatus Kentrum</taxon>
    </lineage>
</organism>
<dbReference type="EMBL" id="CAADHB010000102">
    <property type="protein sequence ID" value="VFK80324.1"/>
    <property type="molecule type" value="Genomic_DNA"/>
</dbReference>
<evidence type="ECO:0000313" key="1">
    <source>
        <dbReference type="EMBL" id="VFK80324.1"/>
    </source>
</evidence>
<proteinExistence type="predicted"/>
<gene>
    <name evidence="1" type="ORF">BECKSD772D_GA0070982_110213</name>
</gene>
<name>A0A451BPX5_9GAMM</name>
<sequence length="64" mass="6839">MLPGDVIELGLNAIGDQGKVSDGVVGQNHGHAVVRSSRSGRRSAFALLSAGSQLMRSRVWWPPR</sequence>
<protein>
    <submittedName>
        <fullName evidence="1">Uncharacterized protein</fullName>
    </submittedName>
</protein>
<accession>A0A451BPX5</accession>